<protein>
    <recommendedName>
        <fullName evidence="4">DUF2306 domain-containing protein</fullName>
    </recommendedName>
</protein>
<dbReference type="EMBL" id="BAAAUD010000060">
    <property type="protein sequence ID" value="GAA2966879.1"/>
    <property type="molecule type" value="Genomic_DNA"/>
</dbReference>
<keyword evidence="1" id="KW-0812">Transmembrane</keyword>
<dbReference type="InterPro" id="IPR018757">
    <property type="entry name" value="DUF2316"/>
</dbReference>
<sequence length="325" mass="36134">MSTVTLDGLRRAMTLNDTERHRTGDELKRNLELSGLTTREVAADMHFTPQRLRSALDVDHACSPVDVWQLRDYLEQAVRDAGRRPAPFTVLTGRSRLEARMWFSLRKAPRHDFVAPQPSALPPTAPPRGLPVFPRPSSKGFTMPDIRTASPSFRALAIAPIILFIPSLVSFAIAEPGVKWPEYTGIFFHLTIMLLISRMDAPDWAKAAGYGWIALDVLTGIMTINDVAHDIAWPVRLGGHVLAGVWIVMSSAYARQRSIRIIGGLTGLWLGTYSFIANIAPEPVLYPTSMLIIVWFTLLAVMYQPNRRQPQTTQPAVNTTVLTAD</sequence>
<dbReference type="Proteomes" id="UP001500403">
    <property type="component" value="Unassembled WGS sequence"/>
</dbReference>
<feature type="transmembrane region" description="Helical" evidence="1">
    <location>
        <begin position="261"/>
        <end position="279"/>
    </location>
</feature>
<gene>
    <name evidence="2" type="ORF">GCM10010446_60680</name>
</gene>
<feature type="transmembrane region" description="Helical" evidence="1">
    <location>
        <begin position="153"/>
        <end position="174"/>
    </location>
</feature>
<evidence type="ECO:0008006" key="4">
    <source>
        <dbReference type="Google" id="ProtNLM"/>
    </source>
</evidence>
<evidence type="ECO:0000313" key="3">
    <source>
        <dbReference type="Proteomes" id="UP001500403"/>
    </source>
</evidence>
<reference evidence="2 3" key="1">
    <citation type="journal article" date="2019" name="Int. J. Syst. Evol. Microbiol.">
        <title>The Global Catalogue of Microorganisms (GCM) 10K type strain sequencing project: providing services to taxonomists for standard genome sequencing and annotation.</title>
        <authorList>
            <consortium name="The Broad Institute Genomics Platform"/>
            <consortium name="The Broad Institute Genome Sequencing Center for Infectious Disease"/>
            <person name="Wu L."/>
            <person name="Ma J."/>
        </authorList>
    </citation>
    <scope>NUCLEOTIDE SEQUENCE [LARGE SCALE GENOMIC DNA]</scope>
    <source>
        <strain evidence="2 3">JCM 9088</strain>
    </source>
</reference>
<proteinExistence type="predicted"/>
<feature type="transmembrane region" description="Helical" evidence="1">
    <location>
        <begin position="231"/>
        <end position="249"/>
    </location>
</feature>
<comment type="caution">
    <text evidence="2">The sequence shown here is derived from an EMBL/GenBank/DDBJ whole genome shotgun (WGS) entry which is preliminary data.</text>
</comment>
<dbReference type="Pfam" id="PF10078">
    <property type="entry name" value="DUF2316"/>
    <property type="match status" value="1"/>
</dbReference>
<evidence type="ECO:0000313" key="2">
    <source>
        <dbReference type="EMBL" id="GAA2966879.1"/>
    </source>
</evidence>
<keyword evidence="3" id="KW-1185">Reference proteome</keyword>
<accession>A0ABN3XN98</accession>
<keyword evidence="1" id="KW-1133">Transmembrane helix</keyword>
<organism evidence="2 3">
    <name type="scientific">Streptomyces enissocaesilis</name>
    <dbReference type="NCBI Taxonomy" id="332589"/>
    <lineage>
        <taxon>Bacteria</taxon>
        <taxon>Bacillati</taxon>
        <taxon>Actinomycetota</taxon>
        <taxon>Actinomycetes</taxon>
        <taxon>Kitasatosporales</taxon>
        <taxon>Streptomycetaceae</taxon>
        <taxon>Streptomyces</taxon>
        <taxon>Streptomyces rochei group</taxon>
    </lineage>
</organism>
<evidence type="ECO:0000256" key="1">
    <source>
        <dbReference type="SAM" id="Phobius"/>
    </source>
</evidence>
<name>A0ABN3XN98_9ACTN</name>
<feature type="transmembrane region" description="Helical" evidence="1">
    <location>
        <begin position="285"/>
        <end position="303"/>
    </location>
</feature>
<keyword evidence="1" id="KW-0472">Membrane</keyword>